<keyword evidence="3" id="KW-0808">Transferase</keyword>
<dbReference type="Proteomes" id="UP001597063">
    <property type="component" value="Unassembled WGS sequence"/>
</dbReference>
<accession>A0ABW2XED2</accession>
<feature type="transmembrane region" description="Helical" evidence="9">
    <location>
        <begin position="357"/>
        <end position="375"/>
    </location>
</feature>
<feature type="transmembrane region" description="Helical" evidence="9">
    <location>
        <begin position="445"/>
        <end position="467"/>
    </location>
</feature>
<comment type="caution">
    <text evidence="10">The sequence shown here is derived from an EMBL/GenBank/DDBJ whole genome shotgun (WGS) entry which is preliminary data.</text>
</comment>
<feature type="transmembrane region" description="Helical" evidence="9">
    <location>
        <begin position="132"/>
        <end position="151"/>
    </location>
</feature>
<evidence type="ECO:0000256" key="1">
    <source>
        <dbReference type="ARBA" id="ARBA00004651"/>
    </source>
</evidence>
<keyword evidence="6 9" id="KW-0472">Membrane</keyword>
<feature type="region of interest" description="Disordered" evidence="8">
    <location>
        <begin position="1"/>
        <end position="41"/>
    </location>
</feature>
<keyword evidence="2" id="KW-1003">Cell membrane</keyword>
<gene>
    <name evidence="10" type="ORF">ACFQZM_04815</name>
</gene>
<evidence type="ECO:0000256" key="7">
    <source>
        <dbReference type="ARBA" id="ARBA00024033"/>
    </source>
</evidence>
<name>A0ABW2XED2_9ACTN</name>
<dbReference type="EMBL" id="JBHTGP010000003">
    <property type="protein sequence ID" value="MFD0683809.1"/>
    <property type="molecule type" value="Genomic_DNA"/>
</dbReference>
<evidence type="ECO:0000256" key="2">
    <source>
        <dbReference type="ARBA" id="ARBA00022475"/>
    </source>
</evidence>
<comment type="subcellular location">
    <subcellularLocation>
        <location evidence="1">Cell membrane</location>
        <topology evidence="1">Multi-pass membrane protein</topology>
    </subcellularLocation>
</comment>
<dbReference type="RefSeq" id="WP_131757332.1">
    <property type="nucleotide sequence ID" value="NZ_CAACUY010000029.1"/>
</dbReference>
<evidence type="ECO:0000256" key="6">
    <source>
        <dbReference type="ARBA" id="ARBA00023136"/>
    </source>
</evidence>
<organism evidence="10 11">
    <name type="scientific">Actinomadura fibrosa</name>
    <dbReference type="NCBI Taxonomy" id="111802"/>
    <lineage>
        <taxon>Bacteria</taxon>
        <taxon>Bacillati</taxon>
        <taxon>Actinomycetota</taxon>
        <taxon>Actinomycetes</taxon>
        <taxon>Streptosporangiales</taxon>
        <taxon>Thermomonosporaceae</taxon>
        <taxon>Actinomadura</taxon>
    </lineage>
</organism>
<evidence type="ECO:0000256" key="9">
    <source>
        <dbReference type="SAM" id="Phobius"/>
    </source>
</evidence>
<proteinExistence type="inferred from homology"/>
<evidence type="ECO:0000313" key="11">
    <source>
        <dbReference type="Proteomes" id="UP001597063"/>
    </source>
</evidence>
<evidence type="ECO:0000313" key="10">
    <source>
        <dbReference type="EMBL" id="MFD0683809.1"/>
    </source>
</evidence>
<feature type="transmembrane region" description="Helical" evidence="9">
    <location>
        <begin position="45"/>
        <end position="65"/>
    </location>
</feature>
<feature type="transmembrane region" description="Helical" evidence="9">
    <location>
        <begin position="405"/>
        <end position="423"/>
    </location>
</feature>
<evidence type="ECO:0000256" key="8">
    <source>
        <dbReference type="SAM" id="MobiDB-lite"/>
    </source>
</evidence>
<evidence type="ECO:0000256" key="4">
    <source>
        <dbReference type="ARBA" id="ARBA00022692"/>
    </source>
</evidence>
<feature type="compositionally biased region" description="Basic and acidic residues" evidence="8">
    <location>
        <begin position="25"/>
        <end position="36"/>
    </location>
</feature>
<evidence type="ECO:0000256" key="3">
    <source>
        <dbReference type="ARBA" id="ARBA00022679"/>
    </source>
</evidence>
<keyword evidence="5 9" id="KW-1133">Transmembrane helix</keyword>
<comment type="similarity">
    <text evidence="7">Belongs to the glycosyltransferase 87 family.</text>
</comment>
<keyword evidence="11" id="KW-1185">Reference proteome</keyword>
<dbReference type="InterPro" id="IPR018584">
    <property type="entry name" value="GT87"/>
</dbReference>
<sequence>MRAARIVRGGTPAAPPGSDPVGGGEARDANGPEPRRPARRRRSPADLLILLAGIAVAVAAVTPIVTRWLGNPPDQRLVDLEVYRDGGRAVLRGAPLYDVLTQPPQFLPFTYPPFAAVLAVPFTLIPWRTAQWTWTVLLYGALVISVCYAFRDLIRRTGRWAPLAAGILVAGAAWLVPVRDQVRFGQVGLFLLALCLADCCTRTARWPRGMLVGLAMAIKLVPGVFLVYFLITGRRDAAANALLTAAAATLGAFALLPSDSVDYWFGALLQGGDRTGAVNGTTNQAINGVVARILPEGPARSLVWLLLVLAMAYYGFRLARRATLAADRLADRNGLPATGPVGGTDHYAAADPLSGPAAYSLLLAGVAITGLLSVLLSPVGWIHHLVWMIAVIGALVGDGRDTRRCLLAAGVWVYFLFPLPWWGTKLIGPEHPLIAVFLGRVIQDLFGAAAVVMVFTLGIWLVNRLFLDSRTGKSSQPEAGIGTLAP</sequence>
<feature type="transmembrane region" description="Helical" evidence="9">
    <location>
        <begin position="302"/>
        <end position="319"/>
    </location>
</feature>
<reference evidence="11" key="1">
    <citation type="journal article" date="2019" name="Int. J. Syst. Evol. Microbiol.">
        <title>The Global Catalogue of Microorganisms (GCM) 10K type strain sequencing project: providing services to taxonomists for standard genome sequencing and annotation.</title>
        <authorList>
            <consortium name="The Broad Institute Genomics Platform"/>
            <consortium name="The Broad Institute Genome Sequencing Center for Infectious Disease"/>
            <person name="Wu L."/>
            <person name="Ma J."/>
        </authorList>
    </citation>
    <scope>NUCLEOTIDE SEQUENCE [LARGE SCALE GENOMIC DNA]</scope>
    <source>
        <strain evidence="11">JCM 9371</strain>
    </source>
</reference>
<evidence type="ECO:0000256" key="5">
    <source>
        <dbReference type="ARBA" id="ARBA00022989"/>
    </source>
</evidence>
<keyword evidence="4 9" id="KW-0812">Transmembrane</keyword>
<feature type="transmembrane region" description="Helical" evidence="9">
    <location>
        <begin position="381"/>
        <end position="398"/>
    </location>
</feature>
<feature type="transmembrane region" description="Helical" evidence="9">
    <location>
        <begin position="238"/>
        <end position="256"/>
    </location>
</feature>
<feature type="transmembrane region" description="Helical" evidence="9">
    <location>
        <begin position="157"/>
        <end position="175"/>
    </location>
</feature>
<feature type="transmembrane region" description="Helical" evidence="9">
    <location>
        <begin position="210"/>
        <end position="231"/>
    </location>
</feature>
<dbReference type="Pfam" id="PF09594">
    <property type="entry name" value="GT87"/>
    <property type="match status" value="1"/>
</dbReference>
<protein>
    <submittedName>
        <fullName evidence="10">Glycosyltransferase 87 family protein</fullName>
    </submittedName>
</protein>